<dbReference type="AlphaFoldDB" id="A0A0N4X1M5"/>
<keyword evidence="2" id="KW-1185">Reference proteome</keyword>
<gene>
    <name evidence="1" type="ORF">HPLM_LOCUS18224</name>
</gene>
<evidence type="ECO:0000313" key="3">
    <source>
        <dbReference type="WBParaSite" id="HPLM_0001823201-mRNA-1"/>
    </source>
</evidence>
<sequence>MYSMGKTHRQPQQHQTAFLQLMRQHQPHFVLLSLPHEPLCRHRSSLFRQHRFPPVSHCVSFCCKYKDKPEFNRKIV</sequence>
<accession>A0A0N4X1M5</accession>
<evidence type="ECO:0000313" key="1">
    <source>
        <dbReference type="EMBL" id="VDO69757.1"/>
    </source>
</evidence>
<organism evidence="3">
    <name type="scientific">Haemonchus placei</name>
    <name type="common">Barber's pole worm</name>
    <dbReference type="NCBI Taxonomy" id="6290"/>
    <lineage>
        <taxon>Eukaryota</taxon>
        <taxon>Metazoa</taxon>
        <taxon>Ecdysozoa</taxon>
        <taxon>Nematoda</taxon>
        <taxon>Chromadorea</taxon>
        <taxon>Rhabditida</taxon>
        <taxon>Rhabditina</taxon>
        <taxon>Rhabditomorpha</taxon>
        <taxon>Strongyloidea</taxon>
        <taxon>Trichostrongylidae</taxon>
        <taxon>Haemonchus</taxon>
    </lineage>
</organism>
<dbReference type="WBParaSite" id="HPLM_0001823201-mRNA-1">
    <property type="protein sequence ID" value="HPLM_0001823201-mRNA-1"/>
    <property type="gene ID" value="HPLM_0001823201"/>
</dbReference>
<reference evidence="1 2" key="2">
    <citation type="submission" date="2018-11" db="EMBL/GenBank/DDBJ databases">
        <authorList>
            <consortium name="Pathogen Informatics"/>
        </authorList>
    </citation>
    <scope>NUCLEOTIDE SEQUENCE [LARGE SCALE GENOMIC DNA]</scope>
    <source>
        <strain evidence="1 2">MHpl1</strain>
    </source>
</reference>
<protein>
    <submittedName>
        <fullName evidence="3">Ovule protein</fullName>
    </submittedName>
</protein>
<reference evidence="3" key="1">
    <citation type="submission" date="2017-02" db="UniProtKB">
        <authorList>
            <consortium name="WormBaseParasite"/>
        </authorList>
    </citation>
    <scope>IDENTIFICATION</scope>
</reference>
<name>A0A0N4X1M5_HAEPC</name>
<proteinExistence type="predicted"/>
<evidence type="ECO:0000313" key="2">
    <source>
        <dbReference type="Proteomes" id="UP000268014"/>
    </source>
</evidence>
<dbReference type="Proteomes" id="UP000268014">
    <property type="component" value="Unassembled WGS sequence"/>
</dbReference>
<dbReference type="EMBL" id="UZAF01020423">
    <property type="protein sequence ID" value="VDO69757.1"/>
    <property type="molecule type" value="Genomic_DNA"/>
</dbReference>